<evidence type="ECO:0000313" key="3">
    <source>
        <dbReference type="EMBL" id="MDR6943696.1"/>
    </source>
</evidence>
<gene>
    <name evidence="3" type="ORF">J2W55_003549</name>
</gene>
<protein>
    <submittedName>
        <fullName evidence="3">Uncharacterized protein</fullName>
    </submittedName>
</protein>
<proteinExistence type="predicted"/>
<dbReference type="EMBL" id="JAVDUU010000003">
    <property type="protein sequence ID" value="MDR6943696.1"/>
    <property type="molecule type" value="Genomic_DNA"/>
</dbReference>
<evidence type="ECO:0000256" key="1">
    <source>
        <dbReference type="SAM" id="MobiDB-lite"/>
    </source>
</evidence>
<feature type="signal peptide" evidence="2">
    <location>
        <begin position="1"/>
        <end position="19"/>
    </location>
</feature>
<dbReference type="Proteomes" id="UP001247620">
    <property type="component" value="Unassembled WGS sequence"/>
</dbReference>
<evidence type="ECO:0000313" key="4">
    <source>
        <dbReference type="Proteomes" id="UP001247620"/>
    </source>
</evidence>
<name>A0ABU1TFS2_9SPHI</name>
<accession>A0ABU1TFS2</accession>
<comment type="caution">
    <text evidence="3">The sequence shown here is derived from an EMBL/GenBank/DDBJ whole genome shotgun (WGS) entry which is preliminary data.</text>
</comment>
<dbReference type="RefSeq" id="WP_310098429.1">
    <property type="nucleotide sequence ID" value="NZ_JAVDUU010000003.1"/>
</dbReference>
<organism evidence="3 4">
    <name type="scientific">Mucilaginibacter pocheonensis</name>
    <dbReference type="NCBI Taxonomy" id="398050"/>
    <lineage>
        <taxon>Bacteria</taxon>
        <taxon>Pseudomonadati</taxon>
        <taxon>Bacteroidota</taxon>
        <taxon>Sphingobacteriia</taxon>
        <taxon>Sphingobacteriales</taxon>
        <taxon>Sphingobacteriaceae</taxon>
        <taxon>Mucilaginibacter</taxon>
    </lineage>
</organism>
<reference evidence="3 4" key="1">
    <citation type="submission" date="2023-07" db="EMBL/GenBank/DDBJ databases">
        <title>Sorghum-associated microbial communities from plants grown in Nebraska, USA.</title>
        <authorList>
            <person name="Schachtman D."/>
        </authorList>
    </citation>
    <scope>NUCLEOTIDE SEQUENCE [LARGE SCALE GENOMIC DNA]</scope>
    <source>
        <strain evidence="3 4">3262</strain>
    </source>
</reference>
<keyword evidence="4" id="KW-1185">Reference proteome</keyword>
<keyword evidence="2" id="KW-0732">Signal</keyword>
<sequence>MKNKFFGFAAIAIALGVSAFTVPTSKASNKFTTYKWFKIAPGIAQNAQVPAADAMYLGTGTTAPSEPDCDGSTNQCVSGFTSTQVNSSNQLKDDHQVPAQQPELQN</sequence>
<feature type="region of interest" description="Disordered" evidence="1">
    <location>
        <begin position="85"/>
        <end position="106"/>
    </location>
</feature>
<evidence type="ECO:0000256" key="2">
    <source>
        <dbReference type="SAM" id="SignalP"/>
    </source>
</evidence>
<feature type="chain" id="PRO_5046195734" evidence="2">
    <location>
        <begin position="20"/>
        <end position="106"/>
    </location>
</feature>